<comment type="caution">
    <text evidence="16">The sequence shown here is derived from an EMBL/GenBank/DDBJ whole genome shotgun (WGS) entry which is preliminary data.</text>
</comment>
<dbReference type="InterPro" id="IPR017969">
    <property type="entry name" value="Heavy-metal-associated_CS"/>
</dbReference>
<dbReference type="SFLD" id="SFLDF00027">
    <property type="entry name" value="p-type_atpase"/>
    <property type="match status" value="1"/>
</dbReference>
<dbReference type="Pfam" id="PF00403">
    <property type="entry name" value="HMA"/>
    <property type="match status" value="1"/>
</dbReference>
<dbReference type="InterPro" id="IPR008250">
    <property type="entry name" value="ATPase_P-typ_transduc_dom_A_sf"/>
</dbReference>
<dbReference type="PANTHER" id="PTHR48085:SF5">
    <property type="entry name" value="CADMIUM_ZINC-TRANSPORTING ATPASE HMA4-RELATED"/>
    <property type="match status" value="1"/>
</dbReference>
<dbReference type="InterPro" id="IPR006121">
    <property type="entry name" value="HMA_dom"/>
</dbReference>
<keyword evidence="5 14" id="KW-0812">Transmembrane</keyword>
<comment type="catalytic activity">
    <reaction evidence="13">
        <text>Zn(2+)(in) + ATP + H2O = Zn(2+)(out) + ADP + phosphate + H(+)</text>
        <dbReference type="Rhea" id="RHEA:20621"/>
        <dbReference type="ChEBI" id="CHEBI:15377"/>
        <dbReference type="ChEBI" id="CHEBI:15378"/>
        <dbReference type="ChEBI" id="CHEBI:29105"/>
        <dbReference type="ChEBI" id="CHEBI:30616"/>
        <dbReference type="ChEBI" id="CHEBI:43474"/>
        <dbReference type="ChEBI" id="CHEBI:456216"/>
        <dbReference type="EC" id="7.2.2.12"/>
    </reaction>
</comment>
<feature type="domain" description="HMA" evidence="15">
    <location>
        <begin position="3"/>
        <end position="71"/>
    </location>
</feature>
<evidence type="ECO:0000256" key="13">
    <source>
        <dbReference type="ARBA" id="ARBA00047308"/>
    </source>
</evidence>
<dbReference type="SFLD" id="SFLDS00003">
    <property type="entry name" value="Haloacid_Dehalogenase"/>
    <property type="match status" value="1"/>
</dbReference>
<dbReference type="InterPro" id="IPR027256">
    <property type="entry name" value="P-typ_ATPase_IB"/>
</dbReference>
<gene>
    <name evidence="16" type="primary">cadA</name>
    <name evidence="16" type="ORF">JWV37_04400</name>
</gene>
<dbReference type="InterPro" id="IPR059000">
    <property type="entry name" value="ATPase_P-type_domA"/>
</dbReference>
<evidence type="ECO:0000256" key="11">
    <source>
        <dbReference type="ARBA" id="ARBA00023136"/>
    </source>
</evidence>
<dbReference type="SUPFAM" id="SSF81665">
    <property type="entry name" value="Calcium ATPase, transmembrane domain M"/>
    <property type="match status" value="1"/>
</dbReference>
<comment type="similarity">
    <text evidence="2 14">Belongs to the cation transport ATPase (P-type) (TC 3.A.3) family. Type IB subfamily.</text>
</comment>
<protein>
    <recommendedName>
        <fullName evidence="12">P-type Zn(2+) transporter</fullName>
        <ecNumber evidence="12">7.2.2.12</ecNumber>
    </recommendedName>
</protein>
<evidence type="ECO:0000256" key="9">
    <source>
        <dbReference type="ARBA" id="ARBA00022967"/>
    </source>
</evidence>
<evidence type="ECO:0000256" key="2">
    <source>
        <dbReference type="ARBA" id="ARBA00006024"/>
    </source>
</evidence>
<dbReference type="InterPro" id="IPR023299">
    <property type="entry name" value="ATPase_P-typ_cyto_dom_N"/>
</dbReference>
<reference evidence="17" key="2">
    <citation type="submission" date="2021-02" db="EMBL/GenBank/DDBJ databases">
        <title>Sulfurospirillum tamanensis sp. nov.</title>
        <authorList>
            <person name="Merkel A.Y."/>
        </authorList>
    </citation>
    <scope>NUCLEOTIDE SEQUENCE [LARGE SCALE GENOMIC DNA]</scope>
    <source>
        <strain evidence="17">T05b</strain>
    </source>
</reference>
<keyword evidence="3 14" id="KW-1003">Cell membrane</keyword>
<dbReference type="InterPro" id="IPR044492">
    <property type="entry name" value="P_typ_ATPase_HD_dom"/>
</dbReference>
<evidence type="ECO:0000256" key="1">
    <source>
        <dbReference type="ARBA" id="ARBA00004651"/>
    </source>
</evidence>
<dbReference type="InterPro" id="IPR036163">
    <property type="entry name" value="HMA_dom_sf"/>
</dbReference>
<dbReference type="InterPro" id="IPR023298">
    <property type="entry name" value="ATPase_P-typ_TM_dom_sf"/>
</dbReference>
<accession>A0ABS2WQV3</accession>
<reference evidence="16 17" key="1">
    <citation type="submission" date="2021-02" db="EMBL/GenBank/DDBJ databases">
        <title>Sulfurospirillum tamanensis sp. nov.</title>
        <authorList>
            <person name="Frolova A."/>
            <person name="Merkel A."/>
            <person name="Slobodkin A."/>
        </authorList>
    </citation>
    <scope>NUCLEOTIDE SEQUENCE [LARGE SCALE GENOMIC DNA]</scope>
    <source>
        <strain evidence="16 17">T05b</strain>
    </source>
</reference>
<keyword evidence="11 14" id="KW-0472">Membrane</keyword>
<dbReference type="Gene3D" id="2.70.150.10">
    <property type="entry name" value="Calcium-transporting ATPase, cytoplasmic transduction domain A"/>
    <property type="match status" value="1"/>
</dbReference>
<evidence type="ECO:0000256" key="12">
    <source>
        <dbReference type="ARBA" id="ARBA00039097"/>
    </source>
</evidence>
<evidence type="ECO:0000256" key="3">
    <source>
        <dbReference type="ARBA" id="ARBA00022475"/>
    </source>
</evidence>
<organism evidence="16 17">
    <name type="scientific">Sulfurospirillum tamanense</name>
    <dbReference type="NCBI Taxonomy" id="2813362"/>
    <lineage>
        <taxon>Bacteria</taxon>
        <taxon>Pseudomonadati</taxon>
        <taxon>Campylobacterota</taxon>
        <taxon>Epsilonproteobacteria</taxon>
        <taxon>Campylobacterales</taxon>
        <taxon>Sulfurospirillaceae</taxon>
        <taxon>Sulfurospirillum</taxon>
    </lineage>
</organism>
<evidence type="ECO:0000256" key="5">
    <source>
        <dbReference type="ARBA" id="ARBA00022692"/>
    </source>
</evidence>
<dbReference type="Gene3D" id="3.30.70.100">
    <property type="match status" value="1"/>
</dbReference>
<dbReference type="SUPFAM" id="SSF55008">
    <property type="entry name" value="HMA, heavy metal-associated domain"/>
    <property type="match status" value="1"/>
</dbReference>
<dbReference type="NCBIfam" id="TIGR01512">
    <property type="entry name" value="ATPase-IB2_Cd"/>
    <property type="match status" value="1"/>
</dbReference>
<feature type="transmembrane region" description="Helical" evidence="14">
    <location>
        <begin position="350"/>
        <end position="371"/>
    </location>
</feature>
<evidence type="ECO:0000256" key="14">
    <source>
        <dbReference type="RuleBase" id="RU362081"/>
    </source>
</evidence>
<dbReference type="NCBIfam" id="TIGR01525">
    <property type="entry name" value="ATPase-IB_hvy"/>
    <property type="match status" value="1"/>
</dbReference>
<feature type="transmembrane region" description="Helical" evidence="14">
    <location>
        <begin position="118"/>
        <end position="137"/>
    </location>
</feature>
<keyword evidence="9" id="KW-1278">Translocase</keyword>
<dbReference type="SUPFAM" id="SSF81653">
    <property type="entry name" value="Calcium ATPase, transduction domain A"/>
    <property type="match status" value="1"/>
</dbReference>
<keyword evidence="10 14" id="KW-1133">Transmembrane helix</keyword>
<dbReference type="PRINTS" id="PR00941">
    <property type="entry name" value="CDATPASE"/>
</dbReference>
<feature type="transmembrane region" description="Helical" evidence="14">
    <location>
        <begin position="650"/>
        <end position="669"/>
    </location>
</feature>
<dbReference type="PANTHER" id="PTHR48085">
    <property type="entry name" value="CADMIUM/ZINC-TRANSPORTING ATPASE HMA2-RELATED"/>
    <property type="match status" value="1"/>
</dbReference>
<comment type="subcellular location">
    <subcellularLocation>
        <location evidence="1">Cell membrane</location>
        <topology evidence="1">Multi-pass membrane protein</topology>
    </subcellularLocation>
</comment>
<dbReference type="Proteomes" id="UP000703590">
    <property type="component" value="Unassembled WGS sequence"/>
</dbReference>
<dbReference type="NCBIfam" id="TIGR01494">
    <property type="entry name" value="ATPase_P-type"/>
    <property type="match status" value="1"/>
</dbReference>
<evidence type="ECO:0000259" key="15">
    <source>
        <dbReference type="PROSITE" id="PS50846"/>
    </source>
</evidence>
<dbReference type="SFLD" id="SFLDG00002">
    <property type="entry name" value="C1.7:_P-type_atpase_like"/>
    <property type="match status" value="1"/>
</dbReference>
<dbReference type="Gene3D" id="3.40.1110.10">
    <property type="entry name" value="Calcium-transporting ATPase, cytoplasmic domain N"/>
    <property type="match status" value="1"/>
</dbReference>
<evidence type="ECO:0000256" key="7">
    <source>
        <dbReference type="ARBA" id="ARBA00022741"/>
    </source>
</evidence>
<keyword evidence="17" id="KW-1185">Reference proteome</keyword>
<keyword evidence="8 14" id="KW-0067">ATP-binding</keyword>
<name>A0ABS2WQV3_9BACT</name>
<dbReference type="InterPro" id="IPR036412">
    <property type="entry name" value="HAD-like_sf"/>
</dbReference>
<dbReference type="PRINTS" id="PR00119">
    <property type="entry name" value="CATATPASE"/>
</dbReference>
<keyword evidence="4" id="KW-0597">Phosphoprotein</keyword>
<evidence type="ECO:0000313" key="16">
    <source>
        <dbReference type="EMBL" id="MBN2964015.1"/>
    </source>
</evidence>
<dbReference type="InterPro" id="IPR001757">
    <property type="entry name" value="P_typ_ATPase"/>
</dbReference>
<reference evidence="16 17" key="3">
    <citation type="submission" date="2021-02" db="EMBL/GenBank/DDBJ databases">
        <authorList>
            <person name="Merkel A.Y."/>
        </authorList>
    </citation>
    <scope>NUCLEOTIDE SEQUENCE [LARGE SCALE GENOMIC DNA]</scope>
    <source>
        <strain evidence="16 17">T05b</strain>
    </source>
</reference>
<dbReference type="Pfam" id="PF00122">
    <property type="entry name" value="E1-E2_ATPase"/>
    <property type="match status" value="1"/>
</dbReference>
<feature type="transmembrane region" description="Helical" evidence="14">
    <location>
        <begin position="318"/>
        <end position="338"/>
    </location>
</feature>
<evidence type="ECO:0000256" key="8">
    <source>
        <dbReference type="ARBA" id="ARBA00022840"/>
    </source>
</evidence>
<dbReference type="SUPFAM" id="SSF56784">
    <property type="entry name" value="HAD-like"/>
    <property type="match status" value="1"/>
</dbReference>
<keyword evidence="6 14" id="KW-0479">Metal-binding</keyword>
<dbReference type="PROSITE" id="PS00154">
    <property type="entry name" value="ATPASE_E1_E2"/>
    <property type="match status" value="1"/>
</dbReference>
<proteinExistence type="inferred from homology"/>
<dbReference type="Pfam" id="PF00702">
    <property type="entry name" value="Hydrolase"/>
    <property type="match status" value="1"/>
</dbReference>
<feature type="transmembrane region" description="Helical" evidence="14">
    <location>
        <begin position="96"/>
        <end position="112"/>
    </location>
</feature>
<dbReference type="InterPro" id="IPR051014">
    <property type="entry name" value="Cation_Transport_ATPase_IB"/>
</dbReference>
<sequence>MSHTRKYRIEGLSCAHCAAKVETKLNSLSGIEHARIDFAQGIFTLQTPSPLTPAFWGEVEHLVHTQEPSVSFKPLDTPVTPLQESPWKEHVVTPRFLLYVLGVFLFSGAFFTPAPFDFWLFLAAYGLIGGEIVAKAVRNLTKGHVFDENFLMSIATIGAFSIGEYPEGVAVMLFYRVGEFFQDLAVGRSRRSISTLMDIRPDTATLLLDGVTKSVSPQEVLIGSKILVRVGEKIPLDGVLLEGTSTLDTSALTGESLPRDVGKGDTVLSGSINQTGLLTLQTTTLFADSTVAKILDLVQNAGAKKAKTEQFITSFAKIYTPVVVGAAVLLALLPPLLLEGATFSEWFGRALVFLVVSCPCALVVSIPLSFFGGIGGASKRGILVKGGNFLEALKNVETIVFDKTGTLTEGVFRLQSLHPANGFDEASLLGTAAQAERHSTHPIARSIVQAFGADVGQEKGEVEELAGFGVKARFEGKEVLVGNYALLEKEGITASPQESEQSVVYVAVNGVYAGALCIADTLKRESIEAIQALKELGITRLVMLTGDREEVARVQAQKLGITEVYAGLLPHQKVEKLESLLGQGKVAFVGDGINDAPVLARADVGIAMGGVGSDAAIEASDVVIMDDNLGKIPIAIALARKTHRIVWQNIVFALGVKGVILVLGAFGIAGMWEAVFGDVGVALIAILNASRVLR</sequence>
<evidence type="ECO:0000256" key="10">
    <source>
        <dbReference type="ARBA" id="ARBA00022989"/>
    </source>
</evidence>
<keyword evidence="7 14" id="KW-0547">Nucleotide-binding</keyword>
<dbReference type="RefSeq" id="WP_205458561.1">
    <property type="nucleotide sequence ID" value="NZ_JAFHKK010000006.1"/>
</dbReference>
<dbReference type="PROSITE" id="PS50846">
    <property type="entry name" value="HMA_2"/>
    <property type="match status" value="1"/>
</dbReference>
<dbReference type="InterPro" id="IPR018303">
    <property type="entry name" value="ATPase_P-typ_P_site"/>
</dbReference>
<dbReference type="Gene3D" id="3.40.50.1000">
    <property type="entry name" value="HAD superfamily/HAD-like"/>
    <property type="match status" value="1"/>
</dbReference>
<evidence type="ECO:0000256" key="6">
    <source>
        <dbReference type="ARBA" id="ARBA00022723"/>
    </source>
</evidence>
<evidence type="ECO:0000313" key="17">
    <source>
        <dbReference type="Proteomes" id="UP000703590"/>
    </source>
</evidence>
<dbReference type="PROSITE" id="PS01047">
    <property type="entry name" value="HMA_1"/>
    <property type="match status" value="1"/>
</dbReference>
<dbReference type="EC" id="7.2.2.12" evidence="12"/>
<dbReference type="InterPro" id="IPR023214">
    <property type="entry name" value="HAD_sf"/>
</dbReference>
<dbReference type="CDD" id="cd00371">
    <property type="entry name" value="HMA"/>
    <property type="match status" value="1"/>
</dbReference>
<evidence type="ECO:0000256" key="4">
    <source>
        <dbReference type="ARBA" id="ARBA00022553"/>
    </source>
</evidence>
<dbReference type="EMBL" id="JAFHKK010000006">
    <property type="protein sequence ID" value="MBN2964015.1"/>
    <property type="molecule type" value="Genomic_DNA"/>
</dbReference>